<name>J3JIF5_ACTNH</name>
<evidence type="ECO:0000313" key="2">
    <source>
        <dbReference type="Proteomes" id="UP000007814"/>
    </source>
</evidence>
<organism evidence="1 2">
    <name type="scientific">Actinomyces naeslundii (strain ATCC 12104 / DSM 43013 / CCUG 2238 / JCM 8349 / NCTC 10301 / Howell 279)</name>
    <dbReference type="NCBI Taxonomy" id="1115803"/>
    <lineage>
        <taxon>Bacteria</taxon>
        <taxon>Bacillati</taxon>
        <taxon>Actinomycetota</taxon>
        <taxon>Actinomycetes</taxon>
        <taxon>Actinomycetales</taxon>
        <taxon>Actinomycetaceae</taxon>
        <taxon>Actinomyces</taxon>
    </lineage>
</organism>
<keyword evidence="1" id="KW-0449">Lipoprotein</keyword>
<evidence type="ECO:0000313" key="1">
    <source>
        <dbReference type="EMBL" id="EJN83531.1"/>
    </source>
</evidence>
<dbReference type="AlphaFoldDB" id="J3JIF5"/>
<comment type="caution">
    <text evidence="1">The sequence shown here is derived from an EMBL/GenBank/DDBJ whole genome shotgun (WGS) entry which is preliminary data.</text>
</comment>
<gene>
    <name evidence="1" type="ORF">HMPREF1129_2020</name>
</gene>
<accession>J3JIF5</accession>
<proteinExistence type="predicted"/>
<dbReference type="Proteomes" id="UP000007814">
    <property type="component" value="Unassembled WGS sequence"/>
</dbReference>
<dbReference type="EMBL" id="ALJK01000229">
    <property type="protein sequence ID" value="EJN83531.1"/>
    <property type="molecule type" value="Genomic_DNA"/>
</dbReference>
<protein>
    <submittedName>
        <fullName evidence="1">Putative lipoprotein</fullName>
    </submittedName>
</protein>
<dbReference type="PROSITE" id="PS51257">
    <property type="entry name" value="PROKAR_LIPOPROTEIN"/>
    <property type="match status" value="1"/>
</dbReference>
<sequence length="41" mass="4165">MVRWGGVDEVRLTVTCDVQVTAMTGAGCEPADPGGVSQAVT</sequence>
<reference evidence="1 2" key="1">
    <citation type="submission" date="2012-07" db="EMBL/GenBank/DDBJ databases">
        <authorList>
            <person name="Durkin A.S."/>
            <person name="McCorrison J."/>
            <person name="Torralba M."/>
            <person name="Gillis M."/>
            <person name="Methe B."/>
            <person name="Sutton G."/>
            <person name="Nelson K.E."/>
        </authorList>
    </citation>
    <scope>NUCLEOTIDE SEQUENCE [LARGE SCALE GENOMIC DNA]</scope>
    <source>
        <strain evidence="2">ATCC 12104 / DSM 43013 / CCUG 2238 / JCM 8349 / NCTC 10301 / Howell 279</strain>
    </source>
</reference>